<name>A0ABD3I849_9MARC</name>
<dbReference type="Pfam" id="PF13966">
    <property type="entry name" value="zf-RVT"/>
    <property type="match status" value="1"/>
</dbReference>
<protein>
    <recommendedName>
        <fullName evidence="2">Reverse transcriptase zinc-binding domain-containing protein</fullName>
    </recommendedName>
</protein>
<feature type="domain" description="Reverse transcriptase zinc-binding" evidence="2">
    <location>
        <begin position="310"/>
        <end position="377"/>
    </location>
</feature>
<accession>A0ABD3I849</accession>
<evidence type="ECO:0000259" key="2">
    <source>
        <dbReference type="Pfam" id="PF13966"/>
    </source>
</evidence>
<feature type="compositionally biased region" description="Basic and acidic residues" evidence="1">
    <location>
        <begin position="520"/>
        <end position="533"/>
    </location>
</feature>
<keyword evidence="4" id="KW-1185">Reference proteome</keyword>
<organism evidence="3 4">
    <name type="scientific">Riccia sorocarpa</name>
    <dbReference type="NCBI Taxonomy" id="122646"/>
    <lineage>
        <taxon>Eukaryota</taxon>
        <taxon>Viridiplantae</taxon>
        <taxon>Streptophyta</taxon>
        <taxon>Embryophyta</taxon>
        <taxon>Marchantiophyta</taxon>
        <taxon>Marchantiopsida</taxon>
        <taxon>Marchantiidae</taxon>
        <taxon>Marchantiales</taxon>
        <taxon>Ricciaceae</taxon>
        <taxon>Riccia</taxon>
    </lineage>
</organism>
<dbReference type="EMBL" id="JBJQOH010000002">
    <property type="protein sequence ID" value="KAL3698570.1"/>
    <property type="molecule type" value="Genomic_DNA"/>
</dbReference>
<dbReference type="InterPro" id="IPR026960">
    <property type="entry name" value="RVT-Znf"/>
</dbReference>
<comment type="caution">
    <text evidence="3">The sequence shown here is derived from an EMBL/GenBank/DDBJ whole genome shotgun (WGS) entry which is preliminary data.</text>
</comment>
<proteinExistence type="predicted"/>
<evidence type="ECO:0000313" key="3">
    <source>
        <dbReference type="EMBL" id="KAL3698570.1"/>
    </source>
</evidence>
<evidence type="ECO:0000313" key="4">
    <source>
        <dbReference type="Proteomes" id="UP001633002"/>
    </source>
</evidence>
<evidence type="ECO:0000256" key="1">
    <source>
        <dbReference type="SAM" id="MobiDB-lite"/>
    </source>
</evidence>
<gene>
    <name evidence="3" type="ORF">R1sor_012646</name>
</gene>
<feature type="region of interest" description="Disordered" evidence="1">
    <location>
        <begin position="483"/>
        <end position="533"/>
    </location>
</feature>
<dbReference type="AlphaFoldDB" id="A0ABD3I849"/>
<feature type="compositionally biased region" description="Polar residues" evidence="1">
    <location>
        <begin position="490"/>
        <end position="499"/>
    </location>
</feature>
<sequence length="533" mass="62237">MDCEALKDPTRRAEAKEAWTSGWMLSEDPVIAWELAWGRLREKFKDFWRRERERRSYLQLQQSRLLELRESMASGVTEEGRALLGSLEEEVKEKELMEASIIRRRSRIQWVSEGDDNTRYFYACLQAKQTQEKLVELQGENGESIIEEEDLLSSVHSFYQDLYRQPNISSETQEERRESFKLTQKFVDGEDNCRLEATPDEEEIQRIVDALPSNKAPGEDGLTMEVLKQGIETNRAQRTEIAAFQNWLSKVHLGVNRLQDSPSWRWGSNDDPWAGWSRPSKFWGRLLSDSEITEDLSEKWQEGRELLTWKQRWKALWETKSSTRSKLWFWRVLHSCFFTGERAERMGVAADPCKRCHEDQKTTSHLFWGCRKVKRRWRELNRRATRLAIPTSDNLIDWIDSALTAKTEGTSMIHILPAIFQMIWTERNDSVFNQHDRQSPLDVALAAARIEAEVNLRRTTGTTRHEQGMRCLNEINRLCRPQSLMPRRSLASTSPSRPTNAGIEMTAGDNSPAPMPSPSDRSRVSRFLDRRRR</sequence>
<dbReference type="Proteomes" id="UP001633002">
    <property type="component" value="Unassembled WGS sequence"/>
</dbReference>
<reference evidence="3 4" key="1">
    <citation type="submission" date="2024-09" db="EMBL/GenBank/DDBJ databases">
        <title>Chromosome-scale assembly of Riccia sorocarpa.</title>
        <authorList>
            <person name="Paukszto L."/>
        </authorList>
    </citation>
    <scope>NUCLEOTIDE SEQUENCE [LARGE SCALE GENOMIC DNA]</scope>
    <source>
        <strain evidence="3">LP-2024</strain>
        <tissue evidence="3">Aerial parts of the thallus</tissue>
    </source>
</reference>